<dbReference type="RefSeq" id="XP_014414273.2">
    <property type="nucleotide sequence ID" value="XM_014558787.2"/>
</dbReference>
<feature type="compositionally biased region" description="Polar residues" evidence="1">
    <location>
        <begin position="220"/>
        <end position="229"/>
    </location>
</feature>
<gene>
    <name evidence="3 4" type="primary">LOC106729546</name>
</gene>
<evidence type="ECO:0000313" key="3">
    <source>
        <dbReference type="RefSeq" id="XP_014414273.2"/>
    </source>
</evidence>
<feature type="region of interest" description="Disordered" evidence="1">
    <location>
        <begin position="1"/>
        <end position="95"/>
    </location>
</feature>
<feature type="region of interest" description="Disordered" evidence="1">
    <location>
        <begin position="183"/>
        <end position="249"/>
    </location>
</feature>
<feature type="compositionally biased region" description="Basic residues" evidence="1">
    <location>
        <begin position="186"/>
        <end position="200"/>
    </location>
</feature>
<feature type="compositionally biased region" description="Basic and acidic residues" evidence="1">
    <location>
        <begin position="1"/>
        <end position="22"/>
    </location>
</feature>
<organism evidence="2 4">
    <name type="scientific">Camelus ferus</name>
    <name type="common">Wild bactrian camel</name>
    <name type="synonym">Camelus bactrianus ferus</name>
    <dbReference type="NCBI Taxonomy" id="419612"/>
    <lineage>
        <taxon>Eukaryota</taxon>
        <taxon>Metazoa</taxon>
        <taxon>Chordata</taxon>
        <taxon>Craniata</taxon>
        <taxon>Vertebrata</taxon>
        <taxon>Euteleostomi</taxon>
        <taxon>Mammalia</taxon>
        <taxon>Eutheria</taxon>
        <taxon>Laurasiatheria</taxon>
        <taxon>Artiodactyla</taxon>
        <taxon>Tylopoda</taxon>
        <taxon>Camelidae</taxon>
        <taxon>Camelus</taxon>
    </lineage>
</organism>
<dbReference type="AlphaFoldDB" id="A0A8B8TUI8"/>
<evidence type="ECO:0000313" key="2">
    <source>
        <dbReference type="Proteomes" id="UP000694856"/>
    </source>
</evidence>
<dbReference type="GeneID" id="106729546"/>
<name>A0A8B8TUI8_CAMFR</name>
<evidence type="ECO:0000313" key="4">
    <source>
        <dbReference type="RefSeq" id="XP_032345961.1"/>
    </source>
</evidence>
<reference evidence="3 4" key="1">
    <citation type="submission" date="2025-04" db="UniProtKB">
        <authorList>
            <consortium name="RefSeq"/>
        </authorList>
    </citation>
    <scope>IDENTIFICATION</scope>
    <source>
        <tissue evidence="3 4">Ear skin</tissue>
    </source>
</reference>
<protein>
    <submittedName>
        <fullName evidence="3 4">Uncharacterized protein LOC106729546 isoform X1</fullName>
    </submittedName>
</protein>
<dbReference type="RefSeq" id="XP_032345961.1">
    <property type="nucleotide sequence ID" value="XM_032490070.1"/>
</dbReference>
<accession>A0A8B8TUI8</accession>
<dbReference type="KEGG" id="cfr:106729546"/>
<sequence>MRDTQPPATREHWGAASAEREGGPAGKPSFSRKSRAAGLGNREMEAASPGEGGRERKTGGGRRPKGVGPAGQGPGLEPQGRARPVGEEKQMTQELTGHIASVQAEEAGLRWEKARLHSETQQLRQRLQMLPGVHVDHLTQLQEKWCKEEASCSELERKLAAARGQTTSTQQIRGVYQEVAEAQGQHWRKTVPTSRRRSSLWRREPRRAGWGPRGWRESPRSSGKTTSATGRRCRSRVTPSPSDGALVLC</sequence>
<dbReference type="Proteomes" id="UP000694856">
    <property type="component" value="Chromosome 10"/>
</dbReference>
<evidence type="ECO:0000256" key="1">
    <source>
        <dbReference type="SAM" id="MobiDB-lite"/>
    </source>
</evidence>
<proteinExistence type="predicted"/>
<keyword evidence="2" id="KW-1185">Reference proteome</keyword>